<dbReference type="EMBL" id="WOWA01000002">
    <property type="protein sequence ID" value="NLV12194.1"/>
    <property type="molecule type" value="Genomic_DNA"/>
</dbReference>
<evidence type="ECO:0000313" key="1">
    <source>
        <dbReference type="EMBL" id="NLV12194.1"/>
    </source>
</evidence>
<evidence type="ECO:0000313" key="2">
    <source>
        <dbReference type="Proteomes" id="UP000641625"/>
    </source>
</evidence>
<organism evidence="1 2">
    <name type="scientific">Haloarcula argentinensis</name>
    <dbReference type="NCBI Taxonomy" id="43776"/>
    <lineage>
        <taxon>Archaea</taxon>
        <taxon>Methanobacteriati</taxon>
        <taxon>Methanobacteriota</taxon>
        <taxon>Stenosarchaea group</taxon>
        <taxon>Halobacteria</taxon>
        <taxon>Halobacteriales</taxon>
        <taxon>Haloarculaceae</taxon>
        <taxon>Haloarcula</taxon>
    </lineage>
</organism>
<dbReference type="Proteomes" id="UP000641625">
    <property type="component" value="Unassembled WGS sequence"/>
</dbReference>
<gene>
    <name evidence="1" type="ORF">GOC77_02725</name>
</gene>
<accession>A0A847UKI3</accession>
<name>A0A847UKI3_HALAR</name>
<dbReference type="RefSeq" id="WP_170095846.1">
    <property type="nucleotide sequence ID" value="NZ_WOWA01000002.1"/>
</dbReference>
<dbReference type="AlphaFoldDB" id="A0A847UKI3"/>
<comment type="caution">
    <text evidence="1">The sequence shown here is derived from an EMBL/GenBank/DDBJ whole genome shotgun (WGS) entry which is preliminary data.</text>
</comment>
<proteinExistence type="predicted"/>
<reference evidence="1" key="1">
    <citation type="submission" date="2019-12" db="EMBL/GenBank/DDBJ databases">
        <title>Whole genome sequencing of Haloarcula argentinensis strain pws5.</title>
        <authorList>
            <person name="Verma D.K."/>
            <person name="Gopal K."/>
            <person name="Prasad E.S."/>
        </authorList>
    </citation>
    <scope>NUCLEOTIDE SEQUENCE</scope>
    <source>
        <strain evidence="1">Pws5</strain>
    </source>
</reference>
<protein>
    <submittedName>
        <fullName evidence="1">Uncharacterized protein</fullName>
    </submittedName>
</protein>
<sequence>MRERGPAGPGETGLSGWWVATARDATDRLPLVVCRALVRCRSRGRRNAPLGAIARLAAVHRACGSGRDPGLPPEGEREPLFPMGGSAFVLTNTVGALWGAVG</sequence>